<organism evidence="10 11">
    <name type="scientific">Populus euphratica</name>
    <name type="common">Euphrates poplar</name>
    <dbReference type="NCBI Taxonomy" id="75702"/>
    <lineage>
        <taxon>Eukaryota</taxon>
        <taxon>Viridiplantae</taxon>
        <taxon>Streptophyta</taxon>
        <taxon>Embryophyta</taxon>
        <taxon>Tracheophyta</taxon>
        <taxon>Spermatophyta</taxon>
        <taxon>Magnoliopsida</taxon>
        <taxon>eudicotyledons</taxon>
        <taxon>Gunneridae</taxon>
        <taxon>Pentapetalae</taxon>
        <taxon>rosids</taxon>
        <taxon>fabids</taxon>
        <taxon>Malpighiales</taxon>
        <taxon>Salicaceae</taxon>
        <taxon>Saliceae</taxon>
        <taxon>Populus</taxon>
    </lineage>
</organism>
<evidence type="ECO:0000256" key="4">
    <source>
        <dbReference type="ARBA" id="ARBA00022741"/>
    </source>
</evidence>
<evidence type="ECO:0000256" key="2">
    <source>
        <dbReference type="ARBA" id="ARBA00022527"/>
    </source>
</evidence>
<evidence type="ECO:0000313" key="11">
    <source>
        <dbReference type="RefSeq" id="XP_011006180.1"/>
    </source>
</evidence>
<dbReference type="GO" id="GO:0032968">
    <property type="term" value="P:positive regulation of transcription elongation by RNA polymerase II"/>
    <property type="evidence" value="ECO:0007669"/>
    <property type="project" value="TreeGrafter"/>
</dbReference>
<dbReference type="GO" id="GO:0008353">
    <property type="term" value="F:RNA polymerase II CTD heptapeptide repeat kinase activity"/>
    <property type="evidence" value="ECO:0007669"/>
    <property type="project" value="TreeGrafter"/>
</dbReference>
<protein>
    <submittedName>
        <fullName evidence="11">Probable serine/threonine-protein kinase At1g54610 isoform X1</fullName>
    </submittedName>
</protein>
<evidence type="ECO:0000259" key="9">
    <source>
        <dbReference type="PROSITE" id="PS50011"/>
    </source>
</evidence>
<feature type="domain" description="Protein kinase" evidence="9">
    <location>
        <begin position="143"/>
        <end position="473"/>
    </location>
</feature>
<proteinExistence type="inferred from homology"/>
<feature type="region of interest" description="Disordered" evidence="8">
    <location>
        <begin position="585"/>
        <end position="700"/>
    </location>
</feature>
<dbReference type="GeneID" id="105112250"/>
<dbReference type="InterPro" id="IPR008271">
    <property type="entry name" value="Ser/Thr_kinase_AS"/>
</dbReference>
<evidence type="ECO:0000313" key="10">
    <source>
        <dbReference type="Proteomes" id="UP000694918"/>
    </source>
</evidence>
<dbReference type="FunFam" id="3.30.200.20:FF:000021">
    <property type="entry name" value="probable serine/threonine-protein kinase At1g54610"/>
    <property type="match status" value="1"/>
</dbReference>
<feature type="region of interest" description="Disordered" evidence="8">
    <location>
        <begin position="502"/>
        <end position="540"/>
    </location>
</feature>
<evidence type="ECO:0000256" key="3">
    <source>
        <dbReference type="ARBA" id="ARBA00022679"/>
    </source>
</evidence>
<dbReference type="InterPro" id="IPR017441">
    <property type="entry name" value="Protein_kinase_ATP_BS"/>
</dbReference>
<feature type="compositionally biased region" description="Basic and acidic residues" evidence="8">
    <location>
        <begin position="502"/>
        <end position="530"/>
    </location>
</feature>
<dbReference type="InterPro" id="IPR011009">
    <property type="entry name" value="Kinase-like_dom_sf"/>
</dbReference>
<gene>
    <name evidence="11" type="primary">LOC105112250</name>
</gene>
<reference evidence="11" key="1">
    <citation type="submission" date="2025-08" db="UniProtKB">
        <authorList>
            <consortium name="RefSeq"/>
        </authorList>
    </citation>
    <scope>IDENTIFICATION</scope>
</reference>
<keyword evidence="2" id="KW-0723">Serine/threonine-protein kinase</keyword>
<dbReference type="Proteomes" id="UP000694918">
    <property type="component" value="Unplaced"/>
</dbReference>
<dbReference type="SUPFAM" id="SSF56112">
    <property type="entry name" value="Protein kinase-like (PK-like)"/>
    <property type="match status" value="1"/>
</dbReference>
<dbReference type="Pfam" id="PF00069">
    <property type="entry name" value="Pkinase"/>
    <property type="match status" value="1"/>
</dbReference>
<dbReference type="GO" id="GO:0005634">
    <property type="term" value="C:nucleus"/>
    <property type="evidence" value="ECO:0007669"/>
    <property type="project" value="TreeGrafter"/>
</dbReference>
<feature type="region of interest" description="Disordered" evidence="8">
    <location>
        <begin position="1"/>
        <end position="28"/>
    </location>
</feature>
<dbReference type="FunFam" id="1.10.510.10:FF:000043">
    <property type="entry name" value="probable serine/threonine-protein kinase At1g54610"/>
    <property type="match status" value="1"/>
</dbReference>
<dbReference type="GO" id="GO:0005524">
    <property type="term" value="F:ATP binding"/>
    <property type="evidence" value="ECO:0007669"/>
    <property type="project" value="UniProtKB-UniRule"/>
</dbReference>
<feature type="binding site" evidence="7">
    <location>
        <position position="172"/>
    </location>
    <ligand>
        <name>ATP</name>
        <dbReference type="ChEBI" id="CHEBI:30616"/>
    </ligand>
</feature>
<keyword evidence="10" id="KW-1185">Reference proteome</keyword>
<accession>A0AAJ6T8E2</accession>
<dbReference type="AlphaFoldDB" id="A0AAJ6T8E2"/>
<evidence type="ECO:0000256" key="6">
    <source>
        <dbReference type="ARBA" id="ARBA00022840"/>
    </source>
</evidence>
<evidence type="ECO:0000256" key="5">
    <source>
        <dbReference type="ARBA" id="ARBA00022777"/>
    </source>
</evidence>
<dbReference type="GO" id="GO:0000307">
    <property type="term" value="C:cyclin-dependent protein kinase holoenzyme complex"/>
    <property type="evidence" value="ECO:0007669"/>
    <property type="project" value="TreeGrafter"/>
</dbReference>
<dbReference type="Gene3D" id="3.30.200.20">
    <property type="entry name" value="Phosphorylase Kinase, domain 1"/>
    <property type="match status" value="1"/>
</dbReference>
<evidence type="ECO:0000256" key="8">
    <source>
        <dbReference type="SAM" id="MobiDB-lite"/>
    </source>
</evidence>
<dbReference type="InterPro" id="IPR000719">
    <property type="entry name" value="Prot_kinase_dom"/>
</dbReference>
<dbReference type="InterPro" id="IPR050108">
    <property type="entry name" value="CDK"/>
</dbReference>
<sequence length="700" mass="78422">MGCICSKGAAEEDVNSNTNDQKQTGVDKSSVQMVAPAISKKEEMLVDFLGQKDRSVRRVSKANVGNVTVSLEEGEKERELVDVKTKGHNRSITMDSESNDDQPRVSMMISIRHGSEREAWPEWLTAVAGEAVKGWLPRRADSFEKLDKIGQGTYSTVYKARDLETGKIVAMKKVRFVNMDPESVRFMAREIVNLRKLDHPNVMKLEGIVTSRMSGSLYLVFEYMEDDLAGLAANPSIKFTEPQVPMFLSVQFYGYSYLEISFFCYYESDITSSTCHSCLVLQGNYLFLQIKCYVQQLLLGLEHCHKQGVLHRDIKGSNLLINNDGVLKIADFGLATFYHPDQSQPLTSRVVTLWYRAPELLLGATEYGPGIDMWSAGCILAELFAGKPIMPGRTEVEQMHKIFKLCGSPSEIYWQKTKFPHATSFKPQQSYIRCITETFKHFPPSALTLVDKLLSMEPQDRGSATSAIRSEFFRIEPLPSDPSSLPKYSPCKELDAKLRDEEARRQRAEAVKGRGPESVRRGSIDTKKAPTPEFTAQAQPKTASSSYKYYILEDAGTGFRIEPPRVSKQNGFEHSTSMIHPSAVAGMSSNKSAGSSRNNPELRAQKSHESQSGEMSSSSLKKNEKAPPSRDSSMGGYVPRKTRIHYSGPLMPPGGNMEEILKEHDRQIQQAVRKARLEKSGTRDNLDGYGQLHNNRRYKG</sequence>
<dbReference type="PROSITE" id="PS00108">
    <property type="entry name" value="PROTEIN_KINASE_ST"/>
    <property type="match status" value="1"/>
</dbReference>
<dbReference type="SMART" id="SM00220">
    <property type="entry name" value="S_TKc"/>
    <property type="match status" value="1"/>
</dbReference>
<feature type="compositionally biased region" description="Basic and acidic residues" evidence="8">
    <location>
        <begin position="675"/>
        <end position="686"/>
    </location>
</feature>
<keyword evidence="6 7" id="KW-0067">ATP-binding</keyword>
<evidence type="ECO:0000256" key="7">
    <source>
        <dbReference type="PROSITE-ProRule" id="PRU10141"/>
    </source>
</evidence>
<dbReference type="PANTHER" id="PTHR24056:SF384">
    <property type="entry name" value="PROTEIN KINASE SUPERFAMILY PROTEIN"/>
    <property type="match status" value="1"/>
</dbReference>
<dbReference type="CDD" id="cd07840">
    <property type="entry name" value="STKc_CDK9_like"/>
    <property type="match status" value="1"/>
</dbReference>
<name>A0AAJ6T8E2_POPEU</name>
<dbReference type="PROSITE" id="PS00107">
    <property type="entry name" value="PROTEIN_KINASE_ATP"/>
    <property type="match status" value="1"/>
</dbReference>
<dbReference type="PROSITE" id="PS50011">
    <property type="entry name" value="PROTEIN_KINASE_DOM"/>
    <property type="match status" value="1"/>
</dbReference>
<feature type="compositionally biased region" description="Polar residues" evidence="8">
    <location>
        <begin position="15"/>
        <end position="28"/>
    </location>
</feature>
<evidence type="ECO:0000256" key="1">
    <source>
        <dbReference type="ARBA" id="ARBA00006485"/>
    </source>
</evidence>
<dbReference type="Gene3D" id="1.10.510.10">
    <property type="entry name" value="Transferase(Phosphotransferase) domain 1"/>
    <property type="match status" value="1"/>
</dbReference>
<dbReference type="RefSeq" id="XP_011006180.1">
    <property type="nucleotide sequence ID" value="XM_011007878.1"/>
</dbReference>
<dbReference type="PANTHER" id="PTHR24056">
    <property type="entry name" value="CELL DIVISION PROTEIN KINASE"/>
    <property type="match status" value="1"/>
</dbReference>
<dbReference type="KEGG" id="peu:105112250"/>
<keyword evidence="4 7" id="KW-0547">Nucleotide-binding</keyword>
<comment type="similarity">
    <text evidence="1">Belongs to the protein kinase superfamily. CMGC Ser/Thr protein kinase family. CDC2/CDKX subfamily.</text>
</comment>
<feature type="compositionally biased region" description="Polar residues" evidence="8">
    <location>
        <begin position="587"/>
        <end position="599"/>
    </location>
</feature>
<keyword evidence="3" id="KW-0808">Transferase</keyword>
<keyword evidence="5 11" id="KW-0418">Kinase</keyword>